<dbReference type="EMBL" id="JBBCAQ010000002">
    <property type="protein sequence ID" value="KAK7605526.1"/>
    <property type="molecule type" value="Genomic_DNA"/>
</dbReference>
<reference evidence="1 2" key="1">
    <citation type="submission" date="2024-03" db="EMBL/GenBank/DDBJ databases">
        <title>Adaptation during the transition from Ophiocordyceps entomopathogen to insect associate is accompanied by gene loss and intensified selection.</title>
        <authorList>
            <person name="Ward C.M."/>
            <person name="Onetto C.A."/>
            <person name="Borneman A.R."/>
        </authorList>
    </citation>
    <scope>NUCLEOTIDE SEQUENCE [LARGE SCALE GENOMIC DNA]</scope>
    <source>
        <strain evidence="1">AWRI1</strain>
        <tissue evidence="1">Single Adult Female</tissue>
    </source>
</reference>
<comment type="caution">
    <text evidence="1">The sequence shown here is derived from an EMBL/GenBank/DDBJ whole genome shotgun (WGS) entry which is preliminary data.</text>
</comment>
<organism evidence="1 2">
    <name type="scientific">Parthenolecanium corni</name>
    <dbReference type="NCBI Taxonomy" id="536013"/>
    <lineage>
        <taxon>Eukaryota</taxon>
        <taxon>Metazoa</taxon>
        <taxon>Ecdysozoa</taxon>
        <taxon>Arthropoda</taxon>
        <taxon>Hexapoda</taxon>
        <taxon>Insecta</taxon>
        <taxon>Pterygota</taxon>
        <taxon>Neoptera</taxon>
        <taxon>Paraneoptera</taxon>
        <taxon>Hemiptera</taxon>
        <taxon>Sternorrhyncha</taxon>
        <taxon>Coccoidea</taxon>
        <taxon>Coccidae</taxon>
        <taxon>Parthenolecanium</taxon>
    </lineage>
</organism>
<gene>
    <name evidence="1" type="ORF">V9T40_007384</name>
</gene>
<evidence type="ECO:0000313" key="1">
    <source>
        <dbReference type="EMBL" id="KAK7605526.1"/>
    </source>
</evidence>
<dbReference type="AlphaFoldDB" id="A0AAN9YAQ4"/>
<proteinExistence type="predicted"/>
<evidence type="ECO:0000313" key="2">
    <source>
        <dbReference type="Proteomes" id="UP001367676"/>
    </source>
</evidence>
<accession>A0AAN9YAQ4</accession>
<dbReference type="Proteomes" id="UP001367676">
    <property type="component" value="Unassembled WGS sequence"/>
</dbReference>
<keyword evidence="2" id="KW-1185">Reference proteome</keyword>
<protein>
    <submittedName>
        <fullName evidence="1">Uncharacterized protein</fullName>
    </submittedName>
</protein>
<sequence>MVTSYRYEGTFIHRERVFFFPLQKKNPLINTSAPPLFRRRRHFRHFTVRDNRYPYAFPAPKWTSTIAPLRASSSWFVTSYFVLRSRHSTSAASHIGNATGLP</sequence>
<name>A0AAN9YAQ4_9HEMI</name>